<keyword evidence="1" id="KW-0472">Membrane</keyword>
<keyword evidence="1" id="KW-0812">Transmembrane</keyword>
<feature type="transmembrane region" description="Helical" evidence="1">
    <location>
        <begin position="21"/>
        <end position="39"/>
    </location>
</feature>
<evidence type="ECO:0000313" key="2">
    <source>
        <dbReference type="EMBL" id="CUQ26666.1"/>
    </source>
</evidence>
<dbReference type="RefSeq" id="WP_055220114.1">
    <property type="nucleotide sequence ID" value="NZ_CZBI01000004.1"/>
</dbReference>
<feature type="transmembrane region" description="Helical" evidence="1">
    <location>
        <begin position="45"/>
        <end position="64"/>
    </location>
</feature>
<keyword evidence="1" id="KW-1133">Transmembrane helix</keyword>
<accession>A0A174UZE0</accession>
<evidence type="ECO:0008006" key="4">
    <source>
        <dbReference type="Google" id="ProtNLM"/>
    </source>
</evidence>
<sequence length="101" mass="11962">MKESLKRRIESIEKKEGSTEKFMYLCGIIGIVDIVFGILSLYLHFWIAAGIFFLIAVRQAIVFPKWRKKLRMEREAKKMTEIKAEKESLKENPKEQKKNKE</sequence>
<dbReference type="Proteomes" id="UP000095541">
    <property type="component" value="Unassembled WGS sequence"/>
</dbReference>
<evidence type="ECO:0000256" key="1">
    <source>
        <dbReference type="SAM" id="Phobius"/>
    </source>
</evidence>
<organism evidence="2 3">
    <name type="scientific">Bacteroides thetaiotaomicron</name>
    <dbReference type="NCBI Taxonomy" id="818"/>
    <lineage>
        <taxon>Bacteria</taxon>
        <taxon>Pseudomonadati</taxon>
        <taxon>Bacteroidota</taxon>
        <taxon>Bacteroidia</taxon>
        <taxon>Bacteroidales</taxon>
        <taxon>Bacteroidaceae</taxon>
        <taxon>Bacteroides</taxon>
    </lineage>
</organism>
<dbReference type="EMBL" id="CZBI01000004">
    <property type="protein sequence ID" value="CUQ26666.1"/>
    <property type="molecule type" value="Genomic_DNA"/>
</dbReference>
<proteinExistence type="predicted"/>
<dbReference type="AlphaFoldDB" id="A0A174UZE0"/>
<gene>
    <name evidence="2" type="ORF">ERS852557_03259</name>
</gene>
<name>A0A174UZE0_BACT4</name>
<evidence type="ECO:0000313" key="3">
    <source>
        <dbReference type="Proteomes" id="UP000095541"/>
    </source>
</evidence>
<reference evidence="2 3" key="1">
    <citation type="submission" date="2015-09" db="EMBL/GenBank/DDBJ databases">
        <authorList>
            <consortium name="Pathogen Informatics"/>
        </authorList>
    </citation>
    <scope>NUCLEOTIDE SEQUENCE [LARGE SCALE GENOMIC DNA]</scope>
    <source>
        <strain evidence="2 3">2789STDY5834945</strain>
    </source>
</reference>
<protein>
    <recommendedName>
        <fullName evidence="4">Transmembrane protein</fullName>
    </recommendedName>
</protein>